<dbReference type="EMBL" id="CAKLBY020000378">
    <property type="protein sequence ID" value="CAK7947344.1"/>
    <property type="molecule type" value="Genomic_DNA"/>
</dbReference>
<sequence>MGQSTRDPRERAEDGWTVWEAERPDEGIKACYGVYS</sequence>
<comment type="caution">
    <text evidence="1">The sequence shown here is derived from an EMBL/GenBank/DDBJ whole genome shotgun (WGS) entry which is preliminary data.</text>
</comment>
<protein>
    <submittedName>
        <fullName evidence="1">Uncharacterized protein</fullName>
    </submittedName>
</protein>
<reference evidence="1" key="1">
    <citation type="submission" date="2024-01" db="EMBL/GenBank/DDBJ databases">
        <authorList>
            <person name="Webb A."/>
        </authorList>
    </citation>
    <scope>NUCLEOTIDE SEQUENCE</scope>
    <source>
        <strain evidence="1">Pm1</strain>
    </source>
</reference>
<dbReference type="Proteomes" id="UP001162060">
    <property type="component" value="Unassembled WGS sequence"/>
</dbReference>
<accession>A0AAV1VM60</accession>
<evidence type="ECO:0000313" key="1">
    <source>
        <dbReference type="EMBL" id="CAK7947344.1"/>
    </source>
</evidence>
<gene>
    <name evidence="1" type="ORF">PM001_LOCUS32494</name>
</gene>
<dbReference type="AlphaFoldDB" id="A0AAV1VM60"/>
<organism evidence="1 2">
    <name type="scientific">Peronospora matthiolae</name>
    <dbReference type="NCBI Taxonomy" id="2874970"/>
    <lineage>
        <taxon>Eukaryota</taxon>
        <taxon>Sar</taxon>
        <taxon>Stramenopiles</taxon>
        <taxon>Oomycota</taxon>
        <taxon>Peronosporomycetes</taxon>
        <taxon>Peronosporales</taxon>
        <taxon>Peronosporaceae</taxon>
        <taxon>Peronospora</taxon>
    </lineage>
</organism>
<name>A0AAV1VM60_9STRA</name>
<evidence type="ECO:0000313" key="2">
    <source>
        <dbReference type="Proteomes" id="UP001162060"/>
    </source>
</evidence>
<proteinExistence type="predicted"/>